<protein>
    <submittedName>
        <fullName evidence="2">(2Fe-2S)-binding protein</fullName>
    </submittedName>
</protein>
<evidence type="ECO:0000259" key="1">
    <source>
        <dbReference type="Pfam" id="PF06276"/>
    </source>
</evidence>
<dbReference type="RefSeq" id="WP_185118515.1">
    <property type="nucleotide sequence ID" value="NZ_JACJVQ010000003.1"/>
</dbReference>
<comment type="caution">
    <text evidence="2">The sequence shown here is derived from an EMBL/GenBank/DDBJ whole genome shotgun (WGS) entry which is preliminary data.</text>
</comment>
<name>A0A841ST51_9BACL</name>
<dbReference type="InterPro" id="IPR022770">
    <property type="entry name" value="IucA/IucC-like_C"/>
</dbReference>
<dbReference type="GO" id="GO:0051537">
    <property type="term" value="F:2 iron, 2 sulfur cluster binding"/>
    <property type="evidence" value="ECO:0007669"/>
    <property type="project" value="InterPro"/>
</dbReference>
<evidence type="ECO:0000313" key="3">
    <source>
        <dbReference type="Proteomes" id="UP000535838"/>
    </source>
</evidence>
<organism evidence="2 3">
    <name type="scientific">Cohnella thailandensis</name>
    <dbReference type="NCBI Taxonomy" id="557557"/>
    <lineage>
        <taxon>Bacteria</taxon>
        <taxon>Bacillati</taxon>
        <taxon>Bacillota</taxon>
        <taxon>Bacilli</taxon>
        <taxon>Bacillales</taxon>
        <taxon>Paenibacillaceae</taxon>
        <taxon>Cohnella</taxon>
    </lineage>
</organism>
<reference evidence="2 3" key="1">
    <citation type="submission" date="2020-08" db="EMBL/GenBank/DDBJ databases">
        <title>Cohnella phylogeny.</title>
        <authorList>
            <person name="Dunlap C."/>
        </authorList>
    </citation>
    <scope>NUCLEOTIDE SEQUENCE [LARGE SCALE GENOMIC DNA]</scope>
    <source>
        <strain evidence="2 3">DSM 25241</strain>
    </source>
</reference>
<keyword evidence="3" id="KW-1185">Reference proteome</keyword>
<evidence type="ECO:0000313" key="2">
    <source>
        <dbReference type="EMBL" id="MBB6633090.1"/>
    </source>
</evidence>
<gene>
    <name evidence="2" type="ORF">H7B67_03050</name>
</gene>
<accession>A0A841ST51</accession>
<dbReference type="EMBL" id="JACJVQ010000003">
    <property type="protein sequence ID" value="MBB6633090.1"/>
    <property type="molecule type" value="Genomic_DNA"/>
</dbReference>
<feature type="domain" description="Aerobactin siderophore biosynthesis IucA/IucC-like C-terminal" evidence="1">
    <location>
        <begin position="65"/>
        <end position="193"/>
    </location>
</feature>
<dbReference type="Proteomes" id="UP000535838">
    <property type="component" value="Unassembled WGS sequence"/>
</dbReference>
<dbReference type="GO" id="GO:0003824">
    <property type="term" value="F:catalytic activity"/>
    <property type="evidence" value="ECO:0007669"/>
    <property type="project" value="UniProtKB-ARBA"/>
</dbReference>
<dbReference type="AlphaFoldDB" id="A0A841ST51"/>
<proteinExistence type="predicted"/>
<sequence length="261" mass="29846">MRQHLSLEERSYLSERYGLRLQDDPRPCLRSITAMELLDRAACESYLDWLGDYIGSPTRQATASTLVKRYAAIAVSPALYSMTVNNKGLTLELEHCLLETPELPEHNPLGTKLPYLSVSSYGISLPAPDQRRNWREHTVRELFAGHLTPLIRSLSEIARVSKMILWENALVRMVPLFKEAIDSAEDPTAAARIREDFRYIAREAPGELFGERRNPLSALVESTGMDPEGDYKHRLRRTCCLYYKVSAEYCRQCPLPQESRE</sequence>
<dbReference type="Pfam" id="PF06276">
    <property type="entry name" value="FhuF"/>
    <property type="match status" value="1"/>
</dbReference>